<evidence type="ECO:0000313" key="12">
    <source>
        <dbReference type="Proteomes" id="UP000093122"/>
    </source>
</evidence>
<evidence type="ECO:0000313" key="13">
    <source>
        <dbReference type="Proteomes" id="UP000256718"/>
    </source>
</evidence>
<feature type="domain" description="Solute-binding protein family 5" evidence="7">
    <location>
        <begin position="82"/>
        <end position="471"/>
    </location>
</feature>
<sequence>MSSFNRKKLKFLGISLATLTATTVTLVACGNESKNSGDNKVINWYIPTEISTLDISKNTDAYSNLAIGNSGSNLLRIDKEGKPKPDLAKKVSVSSDGLTYTATLRDNLKWSDGSKLSAEDFVYTWRRIVDPKTASEYAYLATESHLLNADKINSGDIKDLNKLGVTAKGNQVTFKLTSPCPQFKYYLAFSNFMPQKQSYVEKVGKDYGTTSKNQIYSGPYLVKDWNGSNGKFKLVKNKYYWDSKHVKTNSVIVQTIKKPDTAVQMYKQGQIDFAEISGTSAIYQANKNNKDVVDASDARTTYIIYNQTGSVKALTNQKIRQALNLATDRKGVVKAAVDTGSTPAESLVPKKLAKLPNGEDLSKYTAPGYTYNTSKAQKLFKEGLAEVGQSSLKLTITADSDSPAAKNAVDYVKSTWESALPGLTVEEKFVTFKQRLEDAKNENFDVVLFSWGGDYPEGSTFYGLFTTNSAYNYGKFSSKEYDNAYQKAITTDALKPGDAANDYKTAEKALFDQSYYNPVYYLGKKGLQNSKLKGLVRNSTGLNVDFTYAYKTE</sequence>
<gene>
    <name evidence="9" type="ORF">AX245_04435</name>
    <name evidence="10" type="ORF">C4618_08665</name>
    <name evidence="8" type="ORF">WA45_01945</name>
</gene>
<keyword evidence="5" id="KW-0571">Peptide transport</keyword>
<feature type="chain" id="PRO_5044364292" evidence="6">
    <location>
        <begin position="28"/>
        <end position="553"/>
    </location>
</feature>
<dbReference type="GO" id="GO:0015833">
    <property type="term" value="P:peptide transport"/>
    <property type="evidence" value="ECO:0007669"/>
    <property type="project" value="UniProtKB-KW"/>
</dbReference>
<comment type="caution">
    <text evidence="10">The sequence shown here is derived from an EMBL/GenBank/DDBJ whole genome shotgun (WGS) entry which is preliminary data.</text>
</comment>
<dbReference type="PANTHER" id="PTHR30290:SF10">
    <property type="entry name" value="PERIPLASMIC OLIGOPEPTIDE-BINDING PROTEIN-RELATED"/>
    <property type="match status" value="1"/>
</dbReference>
<evidence type="ECO:0000256" key="1">
    <source>
        <dbReference type="ARBA" id="ARBA00004196"/>
    </source>
</evidence>
<evidence type="ECO:0000313" key="11">
    <source>
        <dbReference type="Proteomes" id="UP000035174"/>
    </source>
</evidence>
<dbReference type="SUPFAM" id="SSF53850">
    <property type="entry name" value="Periplasmic binding protein-like II"/>
    <property type="match status" value="1"/>
</dbReference>
<dbReference type="Proteomes" id="UP000256718">
    <property type="component" value="Unassembled WGS sequence"/>
</dbReference>
<dbReference type="Gene3D" id="3.10.105.10">
    <property type="entry name" value="Dipeptide-binding Protein, Domain 3"/>
    <property type="match status" value="1"/>
</dbReference>
<dbReference type="GO" id="GO:0042597">
    <property type="term" value="C:periplasmic space"/>
    <property type="evidence" value="ECO:0007669"/>
    <property type="project" value="UniProtKB-ARBA"/>
</dbReference>
<dbReference type="EMBL" id="QHGZ01000184">
    <property type="protein sequence ID" value="RDY79778.1"/>
    <property type="molecule type" value="Genomic_DNA"/>
</dbReference>
<dbReference type="InterPro" id="IPR039424">
    <property type="entry name" value="SBP_5"/>
</dbReference>
<reference evidence="10 13" key="3">
    <citation type="journal article" date="2018" name="Emerg. Microbes Infect.">
        <title>Phenotypic and molecular analysis of nontypeable Group B streptococci: identification of cps2a and hybrid cps2a/cps5 Group B streptococcal capsule gene clusters.</title>
        <authorList>
            <person name="Alhhazmi A."/>
            <person name="Tyrrell G.J."/>
        </authorList>
    </citation>
    <scope>NUCLEOTIDE SEQUENCE [LARGE SCALE GENOMIC DNA]</scope>
    <source>
        <strain evidence="10 13">PLGBS17</strain>
    </source>
</reference>
<dbReference type="GO" id="GO:0043190">
    <property type="term" value="C:ATP-binding cassette (ABC) transporter complex"/>
    <property type="evidence" value="ECO:0007669"/>
    <property type="project" value="InterPro"/>
</dbReference>
<dbReference type="PANTHER" id="PTHR30290">
    <property type="entry name" value="PERIPLASMIC BINDING COMPONENT OF ABC TRANSPORTER"/>
    <property type="match status" value="1"/>
</dbReference>
<evidence type="ECO:0000256" key="3">
    <source>
        <dbReference type="ARBA" id="ARBA00022448"/>
    </source>
</evidence>
<comment type="subcellular location">
    <subcellularLocation>
        <location evidence="1">Cell envelope</location>
    </subcellularLocation>
</comment>
<evidence type="ECO:0000256" key="6">
    <source>
        <dbReference type="SAM" id="SignalP"/>
    </source>
</evidence>
<name>A0A076YUJ2_STRAG</name>
<evidence type="ECO:0000259" key="7">
    <source>
        <dbReference type="Pfam" id="PF00496"/>
    </source>
</evidence>
<reference evidence="8 11" key="1">
    <citation type="journal article" date="2015" name="PLoS ONE">
        <title>Genomic analysis reveals the molecular basis for capsule loss in the group B streptococcus population.</title>
        <authorList>
            <consortium name="DEVANI Consortium"/>
            <person name="Rosini R."/>
            <person name="Campisi E."/>
            <person name="De Chiara M."/>
            <person name="Tettelin H."/>
            <person name="Rinaudo D."/>
            <person name="Toniolo C."/>
            <person name="Metruccio M."/>
            <person name="Guidotti S."/>
            <person name="Sorensen U.B."/>
            <person name="Kilian M."/>
            <person name="Ramirez M."/>
            <person name="Janulczyk R."/>
            <person name="Donati C."/>
            <person name="Grandi G."/>
            <person name="Margarit I."/>
        </authorList>
    </citation>
    <scope>NUCLEOTIDE SEQUENCE [LARGE SCALE GENOMIC DNA]</scope>
    <source>
        <strain evidence="8 11">ES-PW-063</strain>
    </source>
</reference>
<organism evidence="10 13">
    <name type="scientific">Streptococcus agalactiae</name>
    <dbReference type="NCBI Taxonomy" id="1311"/>
    <lineage>
        <taxon>Bacteria</taxon>
        <taxon>Bacillati</taxon>
        <taxon>Bacillota</taxon>
        <taxon>Bacilli</taxon>
        <taxon>Lactobacillales</taxon>
        <taxon>Streptococcaceae</taxon>
        <taxon>Streptococcus</taxon>
    </lineage>
</organism>
<dbReference type="OMA" id="SSWGDPQ"/>
<dbReference type="EMBL" id="MAWT01000043">
    <property type="protein sequence ID" value="OCM70793.1"/>
    <property type="molecule type" value="Genomic_DNA"/>
</dbReference>
<feature type="signal peptide" evidence="6">
    <location>
        <begin position="1"/>
        <end position="27"/>
    </location>
</feature>
<dbReference type="InterPro" id="IPR000914">
    <property type="entry name" value="SBP_5_dom"/>
</dbReference>
<proteinExistence type="inferred from homology"/>
<keyword evidence="5" id="KW-0653">Protein transport</keyword>
<keyword evidence="4 6" id="KW-0732">Signal</keyword>
<dbReference type="KEGG" id="sage:EN72_05485"/>
<dbReference type="FunFam" id="3.90.76.10:FF:000001">
    <property type="entry name" value="Oligopeptide ABC transporter substrate-binding protein"/>
    <property type="match status" value="1"/>
</dbReference>
<evidence type="ECO:0000256" key="5">
    <source>
        <dbReference type="ARBA" id="ARBA00022856"/>
    </source>
</evidence>
<dbReference type="Proteomes" id="UP000093122">
    <property type="component" value="Unassembled WGS sequence"/>
</dbReference>
<dbReference type="PROSITE" id="PS51257">
    <property type="entry name" value="PROKAR_LIPOPROTEIN"/>
    <property type="match status" value="1"/>
</dbReference>
<evidence type="ECO:0000256" key="2">
    <source>
        <dbReference type="ARBA" id="ARBA00005695"/>
    </source>
</evidence>
<keyword evidence="3" id="KW-0813">Transport</keyword>
<dbReference type="EMBL" id="LCVB01000013">
    <property type="protein sequence ID" value="KLJ30622.1"/>
    <property type="molecule type" value="Genomic_DNA"/>
</dbReference>
<comment type="similarity">
    <text evidence="2">Belongs to the bacterial solute-binding protein 5 family.</text>
</comment>
<dbReference type="InterPro" id="IPR030678">
    <property type="entry name" value="Peptide/Ni-bd"/>
</dbReference>
<dbReference type="GO" id="GO:0030313">
    <property type="term" value="C:cell envelope"/>
    <property type="evidence" value="ECO:0007669"/>
    <property type="project" value="UniProtKB-SubCell"/>
</dbReference>
<evidence type="ECO:0000313" key="8">
    <source>
        <dbReference type="EMBL" id="KLJ30622.1"/>
    </source>
</evidence>
<evidence type="ECO:0000313" key="10">
    <source>
        <dbReference type="EMBL" id="RDY79778.1"/>
    </source>
</evidence>
<dbReference type="Gene3D" id="3.90.76.10">
    <property type="entry name" value="Dipeptide-binding Protein, Domain 1"/>
    <property type="match status" value="1"/>
</dbReference>
<evidence type="ECO:0000313" key="9">
    <source>
        <dbReference type="EMBL" id="OCM70793.1"/>
    </source>
</evidence>
<dbReference type="Gene3D" id="3.40.190.10">
    <property type="entry name" value="Periplasmic binding protein-like II"/>
    <property type="match status" value="1"/>
</dbReference>
<evidence type="ECO:0000256" key="4">
    <source>
        <dbReference type="ARBA" id="ARBA00022729"/>
    </source>
</evidence>
<dbReference type="Pfam" id="PF00496">
    <property type="entry name" value="SBP_bac_5"/>
    <property type="match status" value="1"/>
</dbReference>
<dbReference type="AlphaFoldDB" id="A0A076YUJ2"/>
<dbReference type="GO" id="GO:1904680">
    <property type="term" value="F:peptide transmembrane transporter activity"/>
    <property type="evidence" value="ECO:0007669"/>
    <property type="project" value="TreeGrafter"/>
</dbReference>
<dbReference type="CDD" id="cd08504">
    <property type="entry name" value="PBP2_OppA"/>
    <property type="match status" value="1"/>
</dbReference>
<reference evidence="9 12" key="2">
    <citation type="journal article" date="2016" name="Sci. Rep.">
        <title>Serotype IV Streptococcus agalactiae ST-452 has arisen from large genomic recombination events between CC23 and the hypervirulent CC17 lineages.</title>
        <authorList>
            <person name="Campisi E."/>
            <person name="Rinaudo C.D."/>
            <person name="Donati C."/>
            <person name="Barucco M."/>
            <person name="Torricelli G."/>
            <person name="Edwards M.S."/>
            <person name="Baker C.J."/>
            <person name="Margarit I."/>
            <person name="Rosini R."/>
        </authorList>
    </citation>
    <scope>NUCLEOTIDE SEQUENCE [LARGE SCALE GENOMIC DNA]</scope>
    <source>
        <strain evidence="9 12">CZ-PW-140</strain>
    </source>
</reference>
<protein>
    <submittedName>
        <fullName evidence="8 10">ABC transporter substrate-binding protein</fullName>
    </submittedName>
</protein>
<dbReference type="RefSeq" id="WP_000093960.1">
    <property type="nucleotide sequence ID" value="NZ_AP020310.1"/>
</dbReference>
<accession>A0A076YUJ2</accession>
<dbReference type="Proteomes" id="UP000035174">
    <property type="component" value="Unassembled WGS sequence"/>
</dbReference>
<dbReference type="PIRSF" id="PIRSF002741">
    <property type="entry name" value="MppA"/>
    <property type="match status" value="1"/>
</dbReference>